<organism evidence="9 10">
    <name type="scientific">Ophiocordyceps polyrhachis-furcata BCC 54312</name>
    <dbReference type="NCBI Taxonomy" id="1330021"/>
    <lineage>
        <taxon>Eukaryota</taxon>
        <taxon>Fungi</taxon>
        <taxon>Dikarya</taxon>
        <taxon>Ascomycota</taxon>
        <taxon>Pezizomycotina</taxon>
        <taxon>Sordariomycetes</taxon>
        <taxon>Hypocreomycetidae</taxon>
        <taxon>Hypocreales</taxon>
        <taxon>Ophiocordycipitaceae</taxon>
        <taxon>Ophiocordyceps</taxon>
    </lineage>
</organism>
<dbReference type="PANTHER" id="PTHR42844:SF1">
    <property type="entry name" value="DIHYDRONEOPTERIN ALDOLASE 1-RELATED"/>
    <property type="match status" value="1"/>
</dbReference>
<dbReference type="EMBL" id="LKCN02000003">
    <property type="protein sequence ID" value="RCI14517.1"/>
    <property type="molecule type" value="Genomic_DNA"/>
</dbReference>
<reference evidence="9 10" key="1">
    <citation type="journal article" date="2015" name="BMC Genomics">
        <title>Insights from the genome of Ophiocordyceps polyrhachis-furcata to pathogenicity and host specificity in insect fungi.</title>
        <authorList>
            <person name="Wichadakul D."/>
            <person name="Kobmoo N."/>
            <person name="Ingsriswang S."/>
            <person name="Tangphatsornruang S."/>
            <person name="Chantasingh D."/>
            <person name="Luangsa-ard J.J."/>
            <person name="Eurwilaichitr L."/>
        </authorList>
    </citation>
    <scope>NUCLEOTIDE SEQUENCE [LARGE SCALE GENOMIC DNA]</scope>
    <source>
        <strain evidence="9 10">BCC 54312</strain>
    </source>
</reference>
<comment type="catalytic activity">
    <reaction evidence="1">
        <text>7,8-dihydroneopterin = 6-hydroxymethyl-7,8-dihydropterin + glycolaldehyde</text>
        <dbReference type="Rhea" id="RHEA:10540"/>
        <dbReference type="ChEBI" id="CHEBI:17001"/>
        <dbReference type="ChEBI" id="CHEBI:17071"/>
        <dbReference type="ChEBI" id="CHEBI:44841"/>
        <dbReference type="EC" id="4.1.2.25"/>
    </reaction>
</comment>
<dbReference type="SUPFAM" id="SSF55620">
    <property type="entry name" value="Tetrahydrobiopterin biosynthesis enzymes-like"/>
    <property type="match status" value="1"/>
</dbReference>
<dbReference type="Gene3D" id="3.30.1130.10">
    <property type="match status" value="2"/>
</dbReference>
<evidence type="ECO:0000256" key="2">
    <source>
        <dbReference type="ARBA" id="ARBA00005013"/>
    </source>
</evidence>
<evidence type="ECO:0000259" key="8">
    <source>
        <dbReference type="SMART" id="SM00905"/>
    </source>
</evidence>
<dbReference type="GO" id="GO:0046656">
    <property type="term" value="P:folic acid biosynthetic process"/>
    <property type="evidence" value="ECO:0007669"/>
    <property type="project" value="UniProtKB-KW"/>
</dbReference>
<dbReference type="EC" id="4.1.2.25" evidence="4"/>
<dbReference type="Proteomes" id="UP000253664">
    <property type="component" value="Unassembled WGS sequence"/>
</dbReference>
<proteinExistence type="inferred from homology"/>
<dbReference type="OrthoDB" id="5425486at2759"/>
<dbReference type="GO" id="GO:0004150">
    <property type="term" value="F:dihydroneopterin aldolase activity"/>
    <property type="evidence" value="ECO:0007669"/>
    <property type="project" value="UniProtKB-EC"/>
</dbReference>
<keyword evidence="10" id="KW-1185">Reference proteome</keyword>
<evidence type="ECO:0000256" key="3">
    <source>
        <dbReference type="ARBA" id="ARBA00005708"/>
    </source>
</evidence>
<evidence type="ECO:0000256" key="5">
    <source>
        <dbReference type="ARBA" id="ARBA00022909"/>
    </source>
</evidence>
<sequence>MWPFRRSHQAMGEAPAIVRVRGLQTTVKGPHDAWGRPGRPQPMLMSAEVALQGAFAASSSQDALAVDTVHYGQLSKAIRASVERLSLLSALPEAEPLTTLFSNLALVWRDIRAGDNADVPSPDADIRLLDVGAVSYLLLTAFLPKASLLGDGVSLVMAGAVSGFAEEPTCALGLHGLRVPTLIGINGNERRARQTVVISVEIDNFDPSADNYHGIEARVVEETAASSFDTLEALAAHLLKIIARYLRAQRLEPGDGSGSRVTIIVEKPMAVPFADAPAVELRLNTNDVLARRR</sequence>
<evidence type="ECO:0000313" key="10">
    <source>
        <dbReference type="Proteomes" id="UP000253664"/>
    </source>
</evidence>
<dbReference type="InterPro" id="IPR006157">
    <property type="entry name" value="FolB_dom"/>
</dbReference>
<dbReference type="Pfam" id="PF02152">
    <property type="entry name" value="FolB"/>
    <property type="match status" value="1"/>
</dbReference>
<gene>
    <name evidence="9" type="ORF">L249_6857</name>
</gene>
<name>A0A367LJG1_9HYPO</name>
<protein>
    <recommendedName>
        <fullName evidence="4">dihydroneopterin aldolase</fullName>
        <ecNumber evidence="4">4.1.2.25</ecNumber>
    </recommendedName>
    <alternativeName>
        <fullName evidence="7">7,8-dihydroneopterin aldolase</fullName>
    </alternativeName>
</protein>
<keyword evidence="6" id="KW-0456">Lyase</keyword>
<evidence type="ECO:0000256" key="7">
    <source>
        <dbReference type="ARBA" id="ARBA00032903"/>
    </source>
</evidence>
<evidence type="ECO:0000256" key="4">
    <source>
        <dbReference type="ARBA" id="ARBA00013043"/>
    </source>
</evidence>
<dbReference type="InterPro" id="IPR006156">
    <property type="entry name" value="Dihydroneopterin_aldolase"/>
</dbReference>
<evidence type="ECO:0000256" key="6">
    <source>
        <dbReference type="ARBA" id="ARBA00023239"/>
    </source>
</evidence>
<accession>A0A367LJG1</accession>
<keyword evidence="5" id="KW-0289">Folate biosynthesis</keyword>
<dbReference type="GO" id="GO:0005737">
    <property type="term" value="C:cytoplasm"/>
    <property type="evidence" value="ECO:0007669"/>
    <property type="project" value="TreeGrafter"/>
</dbReference>
<comment type="pathway">
    <text evidence="2">Cofactor biosynthesis; tetrahydrofolate biosynthesis; 2-amino-4-hydroxy-6-hydroxymethyl-7,8-dihydropteridine diphosphate from 7,8-dihydroneopterin triphosphate: step 3/4.</text>
</comment>
<feature type="domain" description="Dihydroneopterin aldolase/epimerase" evidence="8">
    <location>
        <begin position="172"/>
        <end position="283"/>
    </location>
</feature>
<dbReference type="SMART" id="SM00905">
    <property type="entry name" value="FolB"/>
    <property type="match status" value="1"/>
</dbReference>
<dbReference type="STRING" id="1330021.A0A367LJG1"/>
<evidence type="ECO:0000313" key="9">
    <source>
        <dbReference type="EMBL" id="RCI14517.1"/>
    </source>
</evidence>
<comment type="caution">
    <text evidence="9">The sequence shown here is derived from an EMBL/GenBank/DDBJ whole genome shotgun (WGS) entry which is preliminary data.</text>
</comment>
<comment type="similarity">
    <text evidence="3">Belongs to the DHNA family.</text>
</comment>
<evidence type="ECO:0000256" key="1">
    <source>
        <dbReference type="ARBA" id="ARBA00001353"/>
    </source>
</evidence>
<dbReference type="AlphaFoldDB" id="A0A367LJG1"/>
<dbReference type="PANTHER" id="PTHR42844">
    <property type="entry name" value="DIHYDRONEOPTERIN ALDOLASE 1-RELATED"/>
    <property type="match status" value="1"/>
</dbReference>
<dbReference type="InterPro" id="IPR043133">
    <property type="entry name" value="GTP-CH-I_C/QueF"/>
</dbReference>